<proteinExistence type="predicted"/>
<feature type="transmembrane region" description="Helical" evidence="1">
    <location>
        <begin position="57"/>
        <end position="83"/>
    </location>
</feature>
<keyword evidence="1" id="KW-0812">Transmembrane</keyword>
<keyword evidence="3" id="KW-1185">Reference proteome</keyword>
<dbReference type="Proteomes" id="UP001595976">
    <property type="component" value="Unassembled WGS sequence"/>
</dbReference>
<dbReference type="EMBL" id="JBHSLI010000005">
    <property type="protein sequence ID" value="MFC5294139.1"/>
    <property type="molecule type" value="Genomic_DNA"/>
</dbReference>
<protein>
    <submittedName>
        <fullName evidence="2">DUF2254 domain-containing protein</fullName>
    </submittedName>
</protein>
<sequence>MTSKTLWRLRLLTRKLWVRASLISLLAVAAALFAFVISPYLPEDLSTEIGAESADKLLSIIASSMLAVTTFSLSTMVTAYGAATSNVTPRATRLIMEDSTTQNVLAAFVGSFLYSLVAIITLAMGGYGERGRIVLFFVTLLVVILIVVTLLRWIDYLMRLGRVGETTRRVEEAAIRAMTERRDEPFLGGSPLPGRGGMPTPRFEIGAPEIGYVEHIDTAALQKLADAHDAEIHVLALPGAFIDARRPLAVVTSADEELHANAASAFSIAAERSFDQDPRFGLIVLAEIAQRALSPAVNDPGTAIDVIGRAVRVLSLWGQPSPARQPRYPRIHVPAIEAGELFDDFFLPVARDGAGMVEVQVRLQKALAALSRLEAPGFREAAGRHAAIALERMRNAQAPDIDLRRAEAAAPKLGRA</sequence>
<comment type="caution">
    <text evidence="2">The sequence shown here is derived from an EMBL/GenBank/DDBJ whole genome shotgun (WGS) entry which is preliminary data.</text>
</comment>
<evidence type="ECO:0000256" key="1">
    <source>
        <dbReference type="SAM" id="Phobius"/>
    </source>
</evidence>
<feature type="transmembrane region" description="Helical" evidence="1">
    <location>
        <begin position="16"/>
        <end position="37"/>
    </location>
</feature>
<dbReference type="Pfam" id="PF10011">
    <property type="entry name" value="DUF2254"/>
    <property type="match status" value="1"/>
</dbReference>
<keyword evidence="1" id="KW-0472">Membrane</keyword>
<dbReference type="RefSeq" id="WP_158443904.1">
    <property type="nucleotide sequence ID" value="NZ_JAOAOS010000005.1"/>
</dbReference>
<keyword evidence="1" id="KW-1133">Transmembrane helix</keyword>
<organism evidence="2 3">
    <name type="scientific">Bosea minatitlanensis</name>
    <dbReference type="NCBI Taxonomy" id="128782"/>
    <lineage>
        <taxon>Bacteria</taxon>
        <taxon>Pseudomonadati</taxon>
        <taxon>Pseudomonadota</taxon>
        <taxon>Alphaproteobacteria</taxon>
        <taxon>Hyphomicrobiales</taxon>
        <taxon>Boseaceae</taxon>
        <taxon>Bosea</taxon>
    </lineage>
</organism>
<name>A0ABW0F639_9HYPH</name>
<feature type="transmembrane region" description="Helical" evidence="1">
    <location>
        <begin position="133"/>
        <end position="154"/>
    </location>
</feature>
<feature type="transmembrane region" description="Helical" evidence="1">
    <location>
        <begin position="104"/>
        <end position="127"/>
    </location>
</feature>
<dbReference type="InterPro" id="IPR018723">
    <property type="entry name" value="DUF2254_membrane"/>
</dbReference>
<evidence type="ECO:0000313" key="3">
    <source>
        <dbReference type="Proteomes" id="UP001595976"/>
    </source>
</evidence>
<evidence type="ECO:0000313" key="2">
    <source>
        <dbReference type="EMBL" id="MFC5294139.1"/>
    </source>
</evidence>
<gene>
    <name evidence="2" type="ORF">ACFPK2_14195</name>
</gene>
<accession>A0ABW0F639</accession>
<reference evidence="3" key="1">
    <citation type="journal article" date="2019" name="Int. J. Syst. Evol. Microbiol.">
        <title>The Global Catalogue of Microorganisms (GCM) 10K type strain sequencing project: providing services to taxonomists for standard genome sequencing and annotation.</title>
        <authorList>
            <consortium name="The Broad Institute Genomics Platform"/>
            <consortium name="The Broad Institute Genome Sequencing Center for Infectious Disease"/>
            <person name="Wu L."/>
            <person name="Ma J."/>
        </authorList>
    </citation>
    <scope>NUCLEOTIDE SEQUENCE [LARGE SCALE GENOMIC DNA]</scope>
    <source>
        <strain evidence="3">CGMCC 1.15643</strain>
    </source>
</reference>